<evidence type="ECO:0000256" key="7">
    <source>
        <dbReference type="ARBA" id="ARBA00023128"/>
    </source>
</evidence>
<keyword evidence="8 10" id="KW-0539">Nucleus</keyword>
<evidence type="ECO:0000256" key="6">
    <source>
        <dbReference type="ARBA" id="ARBA00022694"/>
    </source>
</evidence>
<keyword evidence="3 10" id="KW-0489">Methyltransferase</keyword>
<evidence type="ECO:0000313" key="12">
    <source>
        <dbReference type="EMBL" id="EKX73220.1"/>
    </source>
</evidence>
<dbReference type="GO" id="GO:0005634">
    <property type="term" value="C:nucleus"/>
    <property type="evidence" value="ECO:0007669"/>
    <property type="project" value="UniProtKB-SubCell"/>
</dbReference>
<evidence type="ECO:0000256" key="10">
    <source>
        <dbReference type="HAMAP-Rule" id="MF_03152"/>
    </source>
</evidence>
<comment type="catalytic activity">
    <reaction evidence="9 10">
        <text>guanosine(37) in tRNA + S-adenosyl-L-methionine = N(1)-methylguanosine(37) in tRNA + S-adenosyl-L-homocysteine + H(+)</text>
        <dbReference type="Rhea" id="RHEA:36899"/>
        <dbReference type="Rhea" id="RHEA-COMP:10145"/>
        <dbReference type="Rhea" id="RHEA-COMP:10147"/>
        <dbReference type="ChEBI" id="CHEBI:15378"/>
        <dbReference type="ChEBI" id="CHEBI:57856"/>
        <dbReference type="ChEBI" id="CHEBI:59789"/>
        <dbReference type="ChEBI" id="CHEBI:73542"/>
        <dbReference type="ChEBI" id="CHEBI:74269"/>
        <dbReference type="EC" id="2.1.1.228"/>
    </reaction>
</comment>
<evidence type="ECO:0000259" key="11">
    <source>
        <dbReference type="PROSITE" id="PS51684"/>
    </source>
</evidence>
<dbReference type="PANTHER" id="PTHR23245:SF36">
    <property type="entry name" value="TRNA (GUANINE(37)-N1)-METHYLTRANSFERASE"/>
    <property type="match status" value="1"/>
</dbReference>
<dbReference type="PANTHER" id="PTHR23245">
    <property type="entry name" value="TRNA METHYLTRANSFERASE"/>
    <property type="match status" value="1"/>
</dbReference>
<comment type="function">
    <text evidence="10">Specifically methylates the N1 position of guanosine-37 in various cytoplasmic and mitochondrial tRNAs. Methylation is not dependent on the nature of the nucleoside 5' of the target nucleoside. This is the first step in the biosynthesis of wybutosine (yW), a modified base adjacent to the anticodon of tRNAs and required for accurate decoding.</text>
</comment>
<sequence length="487" mass="56152">MIIPITIALYINILIFSDSRRFVPGNDAILNKRSILSPLFIKFHNFPKMTRAPKRKRVESVASDENHSDGGITTVEELENYQRMEERTRIVISKEKIGIFGKAGLFRYEKFSFYISHSRNLVKRSVETKDGIPEMVYILKKWDQIPSELQDVILKEAIEHSTIFHPVRYSDLSVEEAFKLILNEENGIMVGFETIGHIAHLNIPDERRPVKKLIAKIIMDKHKNITTVVNKRSELQNEFRTMDLELLAGEENYVASLVENGLKFEVDFANVYWNSRLVQERVRIRDLLKADDVVVDMFAGVGPFVIYAAKKGCFVLANDLNPVGAKYVKINSELNRVCRQKPETLQQVTNLVKIYNQDARTFLDVIKSNHILDKKTVEYDGVKISQNAQVHFLMNLPKLAIDFLDSFIGLANNIEPESTRDCVVHCYCFCDQTDYENEVETRLQRVLNRKLDEYTVTRVRHVSPKKQMYCVEFKVPGSMLGSSPETH</sequence>
<dbReference type="GO" id="GO:0002939">
    <property type="term" value="P:tRNA N1-guanine methylation"/>
    <property type="evidence" value="ECO:0007669"/>
    <property type="project" value="TreeGrafter"/>
</dbReference>
<evidence type="ECO:0000256" key="4">
    <source>
        <dbReference type="ARBA" id="ARBA00022679"/>
    </source>
</evidence>
<evidence type="ECO:0000256" key="8">
    <source>
        <dbReference type="ARBA" id="ARBA00023242"/>
    </source>
</evidence>
<feature type="binding site" evidence="10">
    <location>
        <position position="395"/>
    </location>
    <ligand>
        <name>S-adenosyl-L-methionine</name>
        <dbReference type="ChEBI" id="CHEBI:59789"/>
    </ligand>
</feature>
<feature type="domain" description="SAM-dependent methyltransferase TRM5/TYW2-type" evidence="11">
    <location>
        <begin position="192"/>
        <end position="477"/>
    </location>
</feature>
<feature type="binding site" evidence="10">
    <location>
        <position position="281"/>
    </location>
    <ligand>
        <name>S-adenosyl-L-methionine</name>
        <dbReference type="ChEBI" id="CHEBI:59789"/>
    </ligand>
</feature>
<keyword evidence="5 10" id="KW-0949">S-adenosyl-L-methionine</keyword>
<keyword evidence="6 10" id="KW-0819">tRNA processing</keyword>
<dbReference type="eggNOG" id="KOG2078">
    <property type="taxonomic scope" value="Eukaryota"/>
</dbReference>
<dbReference type="InterPro" id="IPR025792">
    <property type="entry name" value="tRNA_Gua_MeTrfase_euk"/>
</dbReference>
<dbReference type="FunFam" id="3.30.300.110:FF:000001">
    <property type="entry name" value="tRNA (guanine(37)-N1)-methyltransferase"/>
    <property type="match status" value="1"/>
</dbReference>
<dbReference type="VEuPathDB" id="PiroplasmaDB:BEWA_052750"/>
<dbReference type="InterPro" id="IPR030382">
    <property type="entry name" value="MeTrfase_TRM5/TYW2"/>
</dbReference>
<dbReference type="GO" id="GO:0005759">
    <property type="term" value="C:mitochondrial matrix"/>
    <property type="evidence" value="ECO:0007669"/>
    <property type="project" value="UniProtKB-SubCell"/>
</dbReference>
<keyword evidence="4 10" id="KW-0808">Transferase</keyword>
<dbReference type="KEGG" id="beq:BEWA_052750"/>
<evidence type="ECO:0000256" key="1">
    <source>
        <dbReference type="ARBA" id="ARBA00009775"/>
    </source>
</evidence>
<keyword evidence="13" id="KW-1185">Reference proteome</keyword>
<dbReference type="Gene3D" id="3.40.50.150">
    <property type="entry name" value="Vaccinia Virus protein VP39"/>
    <property type="match status" value="1"/>
</dbReference>
<reference evidence="12 13" key="1">
    <citation type="journal article" date="2012" name="BMC Genomics">
        <title>Comparative genomic analysis and phylogenetic position of Theileria equi.</title>
        <authorList>
            <person name="Kappmeyer L.S."/>
            <person name="Thiagarajan M."/>
            <person name="Herndon D.R."/>
            <person name="Ramsay J.D."/>
            <person name="Caler E."/>
            <person name="Djikeng A."/>
            <person name="Gillespie J.J."/>
            <person name="Lau A.O."/>
            <person name="Roalson E.H."/>
            <person name="Silva J.C."/>
            <person name="Silva M.G."/>
            <person name="Suarez C.E."/>
            <person name="Ueti M.W."/>
            <person name="Nene V.M."/>
            <person name="Mealey R.H."/>
            <person name="Knowles D.P."/>
            <person name="Brayton K.A."/>
        </authorList>
    </citation>
    <scope>NUCLEOTIDE SEQUENCE [LARGE SCALE GENOMIC DNA]</scope>
    <source>
        <strain evidence="12 13">WA</strain>
    </source>
</reference>
<evidence type="ECO:0000256" key="3">
    <source>
        <dbReference type="ARBA" id="ARBA00022603"/>
    </source>
</evidence>
<evidence type="ECO:0000256" key="5">
    <source>
        <dbReference type="ARBA" id="ARBA00022691"/>
    </source>
</evidence>
<dbReference type="InterPro" id="IPR056744">
    <property type="entry name" value="TRM5/TYW2-like_N"/>
</dbReference>
<feature type="binding site" evidence="10">
    <location>
        <begin position="319"/>
        <end position="320"/>
    </location>
    <ligand>
        <name>S-adenosyl-L-methionine</name>
        <dbReference type="ChEBI" id="CHEBI:59789"/>
    </ligand>
</feature>
<evidence type="ECO:0000256" key="9">
    <source>
        <dbReference type="ARBA" id="ARBA00047783"/>
    </source>
</evidence>
<accession>L1LD90</accession>
<comment type="caution">
    <text evidence="12">The sequence shown here is derived from an EMBL/GenBank/DDBJ whole genome shotgun (WGS) entry which is preliminary data.</text>
</comment>
<dbReference type="EC" id="2.1.1.228" evidence="10"/>
<comment type="subcellular location">
    <subcellularLocation>
        <location evidence="10">Mitochondrion matrix</location>
    </subcellularLocation>
    <subcellularLocation>
        <location evidence="10">Nucleus</location>
    </subcellularLocation>
    <subcellularLocation>
        <location evidence="10">Cytoplasm</location>
    </subcellularLocation>
    <text evidence="10">Predominantly in the mitochondria and in the nucleus.</text>
</comment>
<organism evidence="12 13">
    <name type="scientific">Theileria equi strain WA</name>
    <dbReference type="NCBI Taxonomy" id="1537102"/>
    <lineage>
        <taxon>Eukaryota</taxon>
        <taxon>Sar</taxon>
        <taxon>Alveolata</taxon>
        <taxon>Apicomplexa</taxon>
        <taxon>Aconoidasida</taxon>
        <taxon>Piroplasmida</taxon>
        <taxon>Theileriidae</taxon>
        <taxon>Theileria</taxon>
    </lineage>
</organism>
<dbReference type="InterPro" id="IPR056743">
    <property type="entry name" value="TRM5-TYW2-like_MTfase"/>
</dbReference>
<comment type="similarity">
    <text evidence="1">Belongs to the class I-like SAM-binding methyltransferase superfamily. TRM5/TYW2 family.</text>
</comment>
<dbReference type="EMBL" id="ACOU01000003">
    <property type="protein sequence ID" value="EKX73220.1"/>
    <property type="molecule type" value="Genomic_DNA"/>
</dbReference>
<dbReference type="Pfam" id="PF25133">
    <property type="entry name" value="TYW2_N_2"/>
    <property type="match status" value="1"/>
</dbReference>
<dbReference type="STRING" id="1537102.L1LD90"/>
<dbReference type="GO" id="GO:0070901">
    <property type="term" value="P:mitochondrial tRNA methylation"/>
    <property type="evidence" value="ECO:0007669"/>
    <property type="project" value="UniProtKB-ARBA"/>
</dbReference>
<comment type="subunit">
    <text evidence="10">Monomer.</text>
</comment>
<feature type="binding site" evidence="10">
    <location>
        <begin position="358"/>
        <end position="359"/>
    </location>
    <ligand>
        <name>S-adenosyl-L-methionine</name>
        <dbReference type="ChEBI" id="CHEBI:59789"/>
    </ligand>
</feature>
<keyword evidence="7 10" id="KW-0496">Mitochondrion</keyword>
<dbReference type="AlphaFoldDB" id="L1LD90"/>
<evidence type="ECO:0000256" key="2">
    <source>
        <dbReference type="ARBA" id="ARBA00022490"/>
    </source>
</evidence>
<dbReference type="Gene3D" id="3.30.300.110">
    <property type="entry name" value="Met-10+ protein-like domains"/>
    <property type="match status" value="1"/>
</dbReference>
<dbReference type="GO" id="GO:0052906">
    <property type="term" value="F:tRNA (guanine(37)-N1)-methyltransferase activity"/>
    <property type="evidence" value="ECO:0007669"/>
    <property type="project" value="UniProtKB-UniRule"/>
</dbReference>
<dbReference type="RefSeq" id="XP_004832672.1">
    <property type="nucleotide sequence ID" value="XM_004832615.1"/>
</dbReference>
<dbReference type="Pfam" id="PF02475">
    <property type="entry name" value="TRM5-TYW2_MTfase"/>
    <property type="match status" value="1"/>
</dbReference>
<dbReference type="SUPFAM" id="SSF53335">
    <property type="entry name" value="S-adenosyl-L-methionine-dependent methyltransferases"/>
    <property type="match status" value="1"/>
</dbReference>
<dbReference type="HAMAP" id="MF_03152">
    <property type="entry name" value="TRM5"/>
    <property type="match status" value="1"/>
</dbReference>
<evidence type="ECO:0000313" key="13">
    <source>
        <dbReference type="Proteomes" id="UP000031512"/>
    </source>
</evidence>
<dbReference type="PROSITE" id="PS51684">
    <property type="entry name" value="SAM_MT_TRM5_TYW2"/>
    <property type="match status" value="1"/>
</dbReference>
<dbReference type="InterPro" id="IPR029063">
    <property type="entry name" value="SAM-dependent_MTases_sf"/>
</dbReference>
<gene>
    <name evidence="12" type="ORF">BEWA_052750</name>
</gene>
<name>L1LD90_THEEQ</name>
<dbReference type="GeneID" id="15802827"/>
<keyword evidence="2 10" id="KW-0963">Cytoplasm</keyword>
<protein>
    <recommendedName>
        <fullName evidence="10">tRNA (guanine(37)-N1)-methyltransferase</fullName>
        <ecNumber evidence="10">2.1.1.228</ecNumber>
    </recommendedName>
    <alternativeName>
        <fullName evidence="10">M1G-methyltransferase</fullName>
    </alternativeName>
    <alternativeName>
        <fullName evidence="10">tRNA [GM37] methyltransferase</fullName>
    </alternativeName>
    <alternativeName>
        <fullName evidence="10">tRNA methyltransferase 5 homolog</fullName>
    </alternativeName>
</protein>
<dbReference type="OrthoDB" id="408788at2759"/>
<proteinExistence type="inferred from homology"/>
<dbReference type="Proteomes" id="UP000031512">
    <property type="component" value="Unassembled WGS sequence"/>
</dbReference>
<comment type="similarity">
    <text evidence="10">Belongs to the TRM5 / TYW2 family.</text>
</comment>